<feature type="compositionally biased region" description="Basic and acidic residues" evidence="1">
    <location>
        <begin position="19"/>
        <end position="34"/>
    </location>
</feature>
<evidence type="ECO:0000256" key="1">
    <source>
        <dbReference type="SAM" id="MobiDB-lite"/>
    </source>
</evidence>
<evidence type="ECO:0000313" key="2">
    <source>
        <dbReference type="EMBL" id="AEE52467.1"/>
    </source>
</evidence>
<organism evidence="2 3">
    <name type="scientific">Haliscomenobacter hydrossis (strain ATCC 27775 / DSM 1100 / LMG 10767 / O)</name>
    <dbReference type="NCBI Taxonomy" id="760192"/>
    <lineage>
        <taxon>Bacteria</taxon>
        <taxon>Pseudomonadati</taxon>
        <taxon>Bacteroidota</taxon>
        <taxon>Saprospiria</taxon>
        <taxon>Saprospirales</taxon>
        <taxon>Haliscomenobacteraceae</taxon>
        <taxon>Haliscomenobacter</taxon>
    </lineage>
</organism>
<dbReference type="EMBL" id="CP002691">
    <property type="protein sequence ID" value="AEE52467.1"/>
    <property type="molecule type" value="Genomic_DNA"/>
</dbReference>
<dbReference type="Proteomes" id="UP000008461">
    <property type="component" value="Chromosome"/>
</dbReference>
<reference evidence="2 3" key="1">
    <citation type="journal article" date="2011" name="Stand. Genomic Sci.">
        <title>Complete genome sequence of Haliscomenobacter hydrossis type strain (O).</title>
        <authorList>
            <consortium name="US DOE Joint Genome Institute (JGI-PGF)"/>
            <person name="Daligault H."/>
            <person name="Lapidus A."/>
            <person name="Zeytun A."/>
            <person name="Nolan M."/>
            <person name="Lucas S."/>
            <person name="Del Rio T.G."/>
            <person name="Tice H."/>
            <person name="Cheng J.F."/>
            <person name="Tapia R."/>
            <person name="Han C."/>
            <person name="Goodwin L."/>
            <person name="Pitluck S."/>
            <person name="Liolios K."/>
            <person name="Pagani I."/>
            <person name="Ivanova N."/>
            <person name="Huntemann M."/>
            <person name="Mavromatis K."/>
            <person name="Mikhailova N."/>
            <person name="Pati A."/>
            <person name="Chen A."/>
            <person name="Palaniappan K."/>
            <person name="Land M."/>
            <person name="Hauser L."/>
            <person name="Brambilla E.M."/>
            <person name="Rohde M."/>
            <person name="Verbarg S."/>
            <person name="Goker M."/>
            <person name="Bristow J."/>
            <person name="Eisen J.A."/>
            <person name="Markowitz V."/>
            <person name="Hugenholtz P."/>
            <person name="Kyrpides N.C."/>
            <person name="Klenk H.P."/>
            <person name="Woyke T."/>
        </authorList>
    </citation>
    <scope>NUCLEOTIDE SEQUENCE [LARGE SCALE GENOMIC DNA]</scope>
    <source>
        <strain evidence="3">ATCC 27775 / DSM 1100 / LMG 10767 / O</strain>
    </source>
</reference>
<name>F4KVL0_HALH1</name>
<dbReference type="AlphaFoldDB" id="F4KVL0"/>
<feature type="region of interest" description="Disordered" evidence="1">
    <location>
        <begin position="1"/>
        <end position="40"/>
    </location>
</feature>
<protein>
    <submittedName>
        <fullName evidence="2">Uncharacterized protein</fullName>
    </submittedName>
</protein>
<keyword evidence="3" id="KW-1185">Reference proteome</keyword>
<dbReference type="KEGG" id="hhy:Halhy_4631"/>
<accession>F4KVL0</accession>
<proteinExistence type="predicted"/>
<sequence length="62" mass="7365">MHCYQYRPKPTLKGSTGQHKKDNCDQPRSHEPSQRKIVHQPIPFRLITRINNQQQIEDNLSK</sequence>
<dbReference type="HOGENOM" id="CLU_2897935_0_0_10"/>
<reference key="2">
    <citation type="submission" date="2011-04" db="EMBL/GenBank/DDBJ databases">
        <title>Complete sequence of chromosome of Haliscomenobacter hydrossis DSM 1100.</title>
        <authorList>
            <consortium name="US DOE Joint Genome Institute (JGI-PGF)"/>
            <person name="Lucas S."/>
            <person name="Han J."/>
            <person name="Lapidus A."/>
            <person name="Bruce D."/>
            <person name="Goodwin L."/>
            <person name="Pitluck S."/>
            <person name="Peters L."/>
            <person name="Kyrpides N."/>
            <person name="Mavromatis K."/>
            <person name="Ivanova N."/>
            <person name="Ovchinnikova G."/>
            <person name="Pagani I."/>
            <person name="Daligault H."/>
            <person name="Detter J.C."/>
            <person name="Han C."/>
            <person name="Land M."/>
            <person name="Hauser L."/>
            <person name="Markowitz V."/>
            <person name="Cheng J.-F."/>
            <person name="Hugenholtz P."/>
            <person name="Woyke T."/>
            <person name="Wu D."/>
            <person name="Verbarg S."/>
            <person name="Frueling A."/>
            <person name="Brambilla E."/>
            <person name="Klenk H.-P."/>
            <person name="Eisen J.A."/>
        </authorList>
    </citation>
    <scope>NUCLEOTIDE SEQUENCE</scope>
    <source>
        <strain>DSM 1100</strain>
    </source>
</reference>
<evidence type="ECO:0000313" key="3">
    <source>
        <dbReference type="Proteomes" id="UP000008461"/>
    </source>
</evidence>
<gene>
    <name evidence="2" type="ordered locus">Halhy_4631</name>
</gene>